<keyword evidence="9" id="KW-1185">Reference proteome</keyword>
<dbReference type="CDD" id="cd16380">
    <property type="entry name" value="YitT_C"/>
    <property type="match status" value="1"/>
</dbReference>
<dbReference type="PANTHER" id="PTHR33545:SF5">
    <property type="entry name" value="UPF0750 MEMBRANE PROTEIN YITT"/>
    <property type="match status" value="1"/>
</dbReference>
<dbReference type="Pfam" id="PF02588">
    <property type="entry name" value="YitT_membrane"/>
    <property type="match status" value="1"/>
</dbReference>
<dbReference type="InterPro" id="IPR051461">
    <property type="entry name" value="UPF0750_membrane"/>
</dbReference>
<dbReference type="HOGENOM" id="CLU_063199_1_1_11"/>
<feature type="transmembrane region" description="Helical" evidence="6">
    <location>
        <begin position="103"/>
        <end position="122"/>
    </location>
</feature>
<organism evidence="8 9">
    <name type="scientific">Olsenella uli (strain ATCC 49627 / DSM 7084 / CCUG 31166 / CIP 109912 / JCM 12494 / LMG 11480 / NCIMB 702895 / VPI D76D-27C)</name>
    <name type="common">Lactobacillus uli</name>
    <dbReference type="NCBI Taxonomy" id="633147"/>
    <lineage>
        <taxon>Bacteria</taxon>
        <taxon>Bacillati</taxon>
        <taxon>Actinomycetota</taxon>
        <taxon>Coriobacteriia</taxon>
        <taxon>Coriobacteriales</taxon>
        <taxon>Atopobiaceae</taxon>
        <taxon>Olsenella</taxon>
    </lineage>
</organism>
<reference evidence="8 9" key="1">
    <citation type="journal article" date="2010" name="Stand. Genomic Sci.">
        <title>Complete genome sequence of Olsenella uli type strain (VPI D76D-27C).</title>
        <authorList>
            <person name="Goker M."/>
            <person name="Held B."/>
            <person name="Lucas S."/>
            <person name="Nolan M."/>
            <person name="Yasawong M."/>
            <person name="Glavina Del Rio T."/>
            <person name="Tice H."/>
            <person name="Cheng J.F."/>
            <person name="Bruce D."/>
            <person name="Detter J.C."/>
            <person name="Tapia R."/>
            <person name="Han C."/>
            <person name="Goodwin L."/>
            <person name="Pitluck S."/>
            <person name="Liolios K."/>
            <person name="Ivanova N."/>
            <person name="Mavromatis K."/>
            <person name="Mikhailova N."/>
            <person name="Pati A."/>
            <person name="Chen A."/>
            <person name="Palaniappan K."/>
            <person name="Land M."/>
            <person name="Hauser L."/>
            <person name="Chang Y.J."/>
            <person name="Jeffries C.D."/>
            <person name="Rohde M."/>
            <person name="Sikorski J."/>
            <person name="Pukall R."/>
            <person name="Woyke T."/>
            <person name="Bristow J."/>
            <person name="Eisen J.A."/>
            <person name="Markowitz V."/>
            <person name="Hugenholtz P."/>
            <person name="Kyrpides N.C."/>
            <person name="Klenk H.P."/>
            <person name="Lapidus A."/>
        </authorList>
    </citation>
    <scope>NUCLEOTIDE SEQUENCE [LARGE SCALE GENOMIC DNA]</scope>
    <source>
        <strain evidence="9">ATCC 49627 / DSM 7084 / CIP 109912 / JCM 12494 / NCIMB 702895 / VPI D76D-27C</strain>
    </source>
</reference>
<keyword evidence="2" id="KW-1003">Cell membrane</keyword>
<name>E1QY15_OLSUV</name>
<dbReference type="KEGG" id="ols:Olsu_0147"/>
<evidence type="ECO:0000256" key="2">
    <source>
        <dbReference type="ARBA" id="ARBA00022475"/>
    </source>
</evidence>
<dbReference type="InterPro" id="IPR019264">
    <property type="entry name" value="DUF2179"/>
</dbReference>
<feature type="transmembrane region" description="Helical" evidence="6">
    <location>
        <begin position="169"/>
        <end position="189"/>
    </location>
</feature>
<accession>E1QY15</accession>
<dbReference type="GeneID" id="78511626"/>
<feature type="transmembrane region" description="Helical" evidence="6">
    <location>
        <begin position="128"/>
        <end position="148"/>
    </location>
</feature>
<proteinExistence type="predicted"/>
<keyword evidence="5 6" id="KW-0472">Membrane</keyword>
<comment type="subcellular location">
    <subcellularLocation>
        <location evidence="1">Cell membrane</location>
        <topology evidence="1">Multi-pass membrane protein</topology>
    </subcellularLocation>
</comment>
<dbReference type="PANTHER" id="PTHR33545">
    <property type="entry name" value="UPF0750 MEMBRANE PROTEIN YITT-RELATED"/>
    <property type="match status" value="1"/>
</dbReference>
<dbReference type="InterPro" id="IPR003740">
    <property type="entry name" value="YitT"/>
</dbReference>
<dbReference type="GO" id="GO:0005886">
    <property type="term" value="C:plasma membrane"/>
    <property type="evidence" value="ECO:0007669"/>
    <property type="project" value="UniProtKB-SubCell"/>
</dbReference>
<dbReference type="PATRIC" id="fig|633147.7.peg.1729"/>
<evidence type="ECO:0000256" key="5">
    <source>
        <dbReference type="ARBA" id="ARBA00023136"/>
    </source>
</evidence>
<dbReference type="AlphaFoldDB" id="E1QY15"/>
<dbReference type="EMBL" id="CP002106">
    <property type="protein sequence ID" value="ADK67279.1"/>
    <property type="molecule type" value="Genomic_DNA"/>
</dbReference>
<feature type="transmembrane region" description="Helical" evidence="6">
    <location>
        <begin position="22"/>
        <end position="40"/>
    </location>
</feature>
<feature type="transmembrane region" description="Helical" evidence="6">
    <location>
        <begin position="195"/>
        <end position="213"/>
    </location>
</feature>
<evidence type="ECO:0000313" key="8">
    <source>
        <dbReference type="EMBL" id="ADK67279.1"/>
    </source>
</evidence>
<dbReference type="STRING" id="633147.Olsu_0147"/>
<feature type="transmembrane region" description="Helical" evidence="6">
    <location>
        <begin position="60"/>
        <end position="91"/>
    </location>
</feature>
<evidence type="ECO:0000256" key="6">
    <source>
        <dbReference type="SAM" id="Phobius"/>
    </source>
</evidence>
<dbReference type="InterPro" id="IPR015867">
    <property type="entry name" value="N-reg_PII/ATP_PRibTrfase_C"/>
</dbReference>
<keyword evidence="3 6" id="KW-0812">Transmembrane</keyword>
<sequence>MTGDAPTRIAPPMRGGLPWRRLLREGFLIILGSFVYAVGIDCFEVPNGLAAGGLTGLATIFSALASTVGVSLPIGIQTIVMNGLLLLYVVLTTHDRSYVARSILGIIVSGLLTDALAPILPVPAQGELLLSAIWGGIIVGAGIGIVFLSGGNTGGTDIVCQLVAKRSGLPVGMLSIIVDGAIVLASIPVFSLRNALYAGIAMYIAGCVIDMVVDGPRTARMAMIVSDRHAEIAQEIMYGLGRGCTELKGRGVWSGNDRPVLMCVLGRTETTRLKAIVADIDAEAIVIVSEVHEAFGEGFSRIGG</sequence>
<dbReference type="Proteomes" id="UP000000333">
    <property type="component" value="Chromosome"/>
</dbReference>
<protein>
    <recommendedName>
        <fullName evidence="7">DUF2179 domain-containing protein</fullName>
    </recommendedName>
</protein>
<evidence type="ECO:0000256" key="3">
    <source>
        <dbReference type="ARBA" id="ARBA00022692"/>
    </source>
</evidence>
<evidence type="ECO:0000259" key="7">
    <source>
        <dbReference type="Pfam" id="PF10035"/>
    </source>
</evidence>
<dbReference type="eggNOG" id="COG1284">
    <property type="taxonomic scope" value="Bacteria"/>
</dbReference>
<dbReference type="RefSeq" id="WP_013251031.1">
    <property type="nucleotide sequence ID" value="NC_014363.1"/>
</dbReference>
<feature type="domain" description="DUF2179" evidence="7">
    <location>
        <begin position="242"/>
        <end position="296"/>
    </location>
</feature>
<dbReference type="PIRSF" id="PIRSF006483">
    <property type="entry name" value="Membrane_protein_YitT"/>
    <property type="match status" value="1"/>
</dbReference>
<dbReference type="Gene3D" id="3.30.70.120">
    <property type="match status" value="1"/>
</dbReference>
<evidence type="ECO:0000256" key="4">
    <source>
        <dbReference type="ARBA" id="ARBA00022989"/>
    </source>
</evidence>
<gene>
    <name evidence="8" type="ordered locus">Olsu_0147</name>
</gene>
<dbReference type="Pfam" id="PF10035">
    <property type="entry name" value="DUF2179"/>
    <property type="match status" value="1"/>
</dbReference>
<evidence type="ECO:0000313" key="9">
    <source>
        <dbReference type="Proteomes" id="UP000000333"/>
    </source>
</evidence>
<evidence type="ECO:0000256" key="1">
    <source>
        <dbReference type="ARBA" id="ARBA00004651"/>
    </source>
</evidence>
<keyword evidence="4 6" id="KW-1133">Transmembrane helix</keyword>